<dbReference type="CDD" id="cd23659">
    <property type="entry name" value="USP_At3g01520-like"/>
    <property type="match status" value="1"/>
</dbReference>
<evidence type="ECO:0000259" key="1">
    <source>
        <dbReference type="Pfam" id="PF00582"/>
    </source>
</evidence>
<proteinExistence type="predicted"/>
<dbReference type="PANTHER" id="PTHR46100">
    <property type="entry name" value="IMP2'P"/>
    <property type="match status" value="1"/>
</dbReference>
<keyword evidence="2" id="KW-0378">Hydrolase</keyword>
<organism evidence="2 3">
    <name type="scientific">Gonapodya prolifera (strain JEL478)</name>
    <name type="common">Monoblepharis prolifera</name>
    <dbReference type="NCBI Taxonomy" id="1344416"/>
    <lineage>
        <taxon>Eukaryota</taxon>
        <taxon>Fungi</taxon>
        <taxon>Fungi incertae sedis</taxon>
        <taxon>Chytridiomycota</taxon>
        <taxon>Chytridiomycota incertae sedis</taxon>
        <taxon>Monoblepharidomycetes</taxon>
        <taxon>Monoblepharidales</taxon>
        <taxon>Gonapodyaceae</taxon>
        <taxon>Gonapodya</taxon>
    </lineage>
</organism>
<accession>A0A139ADS4</accession>
<reference evidence="2 3" key="1">
    <citation type="journal article" date="2015" name="Genome Biol. Evol.">
        <title>Phylogenomic analyses indicate that early fungi evolved digesting cell walls of algal ancestors of land plants.</title>
        <authorList>
            <person name="Chang Y."/>
            <person name="Wang S."/>
            <person name="Sekimoto S."/>
            <person name="Aerts A.L."/>
            <person name="Choi C."/>
            <person name="Clum A."/>
            <person name="LaButti K.M."/>
            <person name="Lindquist E.A."/>
            <person name="Yee Ngan C."/>
            <person name="Ohm R.A."/>
            <person name="Salamov A.A."/>
            <person name="Grigoriev I.V."/>
            <person name="Spatafora J.W."/>
            <person name="Berbee M.L."/>
        </authorList>
    </citation>
    <scope>NUCLEOTIDE SEQUENCE [LARGE SCALE GENOMIC DNA]</scope>
    <source>
        <strain evidence="2 3">JEL478</strain>
    </source>
</reference>
<sequence length="177" mass="19347">MLFAHDNQLDDGHSVLVCTDFTDHSNDAVKMLLSTMLKEDDRIVLYQALTEPGLLDPSLDPEALNVAASIDEEGDEKARIMKATTQTMNEYMKEIRPFLGEKNAKVQIEAVLEFASDPGPATVAMAQKIKARFVVMGTRALPLMQSMLLGSVSHYVLENLDSSIPVVIIRGGLAKSA</sequence>
<dbReference type="AlphaFoldDB" id="A0A139ADS4"/>
<dbReference type="InterPro" id="IPR006016">
    <property type="entry name" value="UspA"/>
</dbReference>
<dbReference type="PRINTS" id="PR01438">
    <property type="entry name" value="UNVRSLSTRESS"/>
</dbReference>
<dbReference type="STRING" id="1344416.A0A139ADS4"/>
<evidence type="ECO:0000313" key="3">
    <source>
        <dbReference type="Proteomes" id="UP000070544"/>
    </source>
</evidence>
<name>A0A139ADS4_GONPJ</name>
<dbReference type="Gene3D" id="3.40.50.620">
    <property type="entry name" value="HUPs"/>
    <property type="match status" value="1"/>
</dbReference>
<dbReference type="Pfam" id="PF00582">
    <property type="entry name" value="Usp"/>
    <property type="match status" value="1"/>
</dbReference>
<evidence type="ECO:0000313" key="2">
    <source>
        <dbReference type="EMBL" id="KXS14908.1"/>
    </source>
</evidence>
<dbReference type="SUPFAM" id="SSF52402">
    <property type="entry name" value="Adenine nucleotide alpha hydrolases-like"/>
    <property type="match status" value="1"/>
</dbReference>
<dbReference type="InterPro" id="IPR014729">
    <property type="entry name" value="Rossmann-like_a/b/a_fold"/>
</dbReference>
<dbReference type="GO" id="GO:0016787">
    <property type="term" value="F:hydrolase activity"/>
    <property type="evidence" value="ECO:0007669"/>
    <property type="project" value="UniProtKB-KW"/>
</dbReference>
<dbReference type="PANTHER" id="PTHR46100:SF4">
    <property type="entry name" value="USPA DOMAIN-CONTAINING PROTEIN"/>
    <property type="match status" value="1"/>
</dbReference>
<keyword evidence="3" id="KW-1185">Reference proteome</keyword>
<dbReference type="InterPro" id="IPR006015">
    <property type="entry name" value="Universal_stress_UspA"/>
</dbReference>
<protein>
    <submittedName>
        <fullName evidence="2">Adenine nucleotide alpha hydrolases-like protein</fullName>
    </submittedName>
</protein>
<dbReference type="EMBL" id="KQ965765">
    <property type="protein sequence ID" value="KXS14908.1"/>
    <property type="molecule type" value="Genomic_DNA"/>
</dbReference>
<gene>
    <name evidence="2" type="ORF">M427DRAFT_70253</name>
</gene>
<dbReference type="OrthoDB" id="843225at2759"/>
<dbReference type="Proteomes" id="UP000070544">
    <property type="component" value="Unassembled WGS sequence"/>
</dbReference>
<feature type="domain" description="UspA" evidence="1">
    <location>
        <begin position="14"/>
        <end position="170"/>
    </location>
</feature>